<dbReference type="AlphaFoldDB" id="A0A816L650"/>
<proteinExistence type="predicted"/>
<accession>A0A816L650</accession>
<organism evidence="1">
    <name type="scientific">Brassica napus</name>
    <name type="common">Rape</name>
    <dbReference type="NCBI Taxonomy" id="3708"/>
    <lineage>
        <taxon>Eukaryota</taxon>
        <taxon>Viridiplantae</taxon>
        <taxon>Streptophyta</taxon>
        <taxon>Embryophyta</taxon>
        <taxon>Tracheophyta</taxon>
        <taxon>Spermatophyta</taxon>
        <taxon>Magnoliopsida</taxon>
        <taxon>eudicotyledons</taxon>
        <taxon>Gunneridae</taxon>
        <taxon>Pentapetalae</taxon>
        <taxon>rosids</taxon>
        <taxon>malvids</taxon>
        <taxon>Brassicales</taxon>
        <taxon>Brassicaceae</taxon>
        <taxon>Brassiceae</taxon>
        <taxon>Brassica</taxon>
    </lineage>
</organism>
<sequence>MSIDLAFTWKDVPSKFPIKLVELPVFTASCRTTILNCNRWLVIIFFQRLVR</sequence>
<evidence type="ECO:0000313" key="1">
    <source>
        <dbReference type="EMBL" id="CAF1931971.1"/>
    </source>
</evidence>
<gene>
    <name evidence="1" type="ORF">DARMORV10_C05P43430.1</name>
</gene>
<name>A0A816L650_BRANA</name>
<protein>
    <submittedName>
        <fullName evidence="1">(rape) hypothetical protein</fullName>
    </submittedName>
</protein>
<dbReference type="Proteomes" id="UP001295469">
    <property type="component" value="Chromosome C05"/>
</dbReference>
<dbReference type="EMBL" id="HG994369">
    <property type="protein sequence ID" value="CAF1931971.1"/>
    <property type="molecule type" value="Genomic_DNA"/>
</dbReference>
<reference evidence="1" key="1">
    <citation type="submission" date="2021-01" db="EMBL/GenBank/DDBJ databases">
        <authorList>
            <consortium name="Genoscope - CEA"/>
            <person name="William W."/>
        </authorList>
    </citation>
    <scope>NUCLEOTIDE SEQUENCE</scope>
</reference>